<evidence type="ECO:0000313" key="2">
    <source>
        <dbReference type="Proteomes" id="UP000483286"/>
    </source>
</evidence>
<dbReference type="AlphaFoldDB" id="A0A7C9M9C0"/>
<comment type="caution">
    <text evidence="1">The sequence shown here is derived from an EMBL/GenBank/DDBJ whole genome shotgun (WGS) entry which is preliminary data.</text>
</comment>
<gene>
    <name evidence="1" type="ORF">GO986_12480</name>
</gene>
<keyword evidence="2" id="KW-1185">Reference proteome</keyword>
<sequence length="247" mass="26816">MTRTLAADHPLRTRALKLLQLARRGVGGERSNAARLLLTHLQTHDLTLYDIDPGLPVTQDLSVLASIREAQLYLAKLGTDEQDEALGHLVDDPSLTAAEIARVVEVLDLTLLAQTRAATWAHLDGADEQAYLGAAAQVTPAALSDFGGSIAARTHEAVRQALWLATHPQRLLRVQGELEQLLVSGLLAGLGARRIQTTPEGVQAHLSGEQLALVRSMMVHDLEPLKRQLLEAGKVLAEQHARRRVPQ</sequence>
<name>A0A7C9M9C0_9DEIO</name>
<dbReference type="Proteomes" id="UP000483286">
    <property type="component" value="Unassembled WGS sequence"/>
</dbReference>
<accession>A0A7C9M9C0</accession>
<proteinExistence type="predicted"/>
<evidence type="ECO:0000313" key="1">
    <source>
        <dbReference type="EMBL" id="MVN87583.1"/>
    </source>
</evidence>
<reference evidence="1 2" key="1">
    <citation type="submission" date="2019-12" db="EMBL/GenBank/DDBJ databases">
        <title>Deinococcus sp. HMF7620 Genome sequencing and assembly.</title>
        <authorList>
            <person name="Kang H."/>
            <person name="Kim H."/>
            <person name="Joh K."/>
        </authorList>
    </citation>
    <scope>NUCLEOTIDE SEQUENCE [LARGE SCALE GENOMIC DNA]</scope>
    <source>
        <strain evidence="1 2">HMF7620</strain>
    </source>
</reference>
<dbReference type="RefSeq" id="WP_157459638.1">
    <property type="nucleotide sequence ID" value="NZ_WQLB01000016.1"/>
</dbReference>
<protein>
    <submittedName>
        <fullName evidence="1">Uncharacterized protein</fullName>
    </submittedName>
</protein>
<dbReference type="EMBL" id="WQLB01000016">
    <property type="protein sequence ID" value="MVN87583.1"/>
    <property type="molecule type" value="Genomic_DNA"/>
</dbReference>
<organism evidence="1 2">
    <name type="scientific">Deinococcus arboris</name>
    <dbReference type="NCBI Taxonomy" id="2682977"/>
    <lineage>
        <taxon>Bacteria</taxon>
        <taxon>Thermotogati</taxon>
        <taxon>Deinococcota</taxon>
        <taxon>Deinococci</taxon>
        <taxon>Deinococcales</taxon>
        <taxon>Deinococcaceae</taxon>
        <taxon>Deinococcus</taxon>
    </lineage>
</organism>